<reference evidence="2" key="1">
    <citation type="journal article" date="2012" name="PLoS Negl. Trop. Dis.">
        <title>A systematically improved high quality genome and transcriptome of the human blood fluke Schistosoma mansoni.</title>
        <authorList>
            <person name="Protasio A.V."/>
            <person name="Tsai I.J."/>
            <person name="Babbage A."/>
            <person name="Nichol S."/>
            <person name="Hunt M."/>
            <person name="Aslett M.A."/>
            <person name="De Silva N."/>
            <person name="Velarde G.S."/>
            <person name="Anderson T.J."/>
            <person name="Clark R.C."/>
            <person name="Davidson C."/>
            <person name="Dillon G.P."/>
            <person name="Holroyd N.E."/>
            <person name="LoVerde P.T."/>
            <person name="Lloyd C."/>
            <person name="McQuillan J."/>
            <person name="Oliveira G."/>
            <person name="Otto T.D."/>
            <person name="Parker-Manuel S.J."/>
            <person name="Quail M.A."/>
            <person name="Wilson R.A."/>
            <person name="Zerlotini A."/>
            <person name="Dunne D.W."/>
            <person name="Berriman M."/>
        </authorList>
    </citation>
    <scope>NUCLEOTIDE SEQUENCE [LARGE SCALE GENOMIC DNA]</scope>
    <source>
        <strain evidence="2">Puerto Rican</strain>
    </source>
</reference>
<dbReference type="Proteomes" id="UP000008854">
    <property type="component" value="Unassembled WGS sequence"/>
</dbReference>
<dbReference type="WBParaSite" id="Smp_343390.1">
    <property type="protein sequence ID" value="Smp_343390.1"/>
    <property type="gene ID" value="Smp_343390"/>
</dbReference>
<feature type="transmembrane region" description="Helical" evidence="1">
    <location>
        <begin position="78"/>
        <end position="99"/>
    </location>
</feature>
<evidence type="ECO:0000313" key="3">
    <source>
        <dbReference type="WBParaSite" id="Smp_343390.1"/>
    </source>
</evidence>
<reference evidence="3" key="2">
    <citation type="submission" date="2019-11" db="UniProtKB">
        <authorList>
            <consortium name="WormBaseParasite"/>
        </authorList>
    </citation>
    <scope>IDENTIFICATION</scope>
    <source>
        <strain evidence="3">Puerto Rican</strain>
    </source>
</reference>
<organism evidence="2 3">
    <name type="scientific">Schistosoma mansoni</name>
    <name type="common">Blood fluke</name>
    <dbReference type="NCBI Taxonomy" id="6183"/>
    <lineage>
        <taxon>Eukaryota</taxon>
        <taxon>Metazoa</taxon>
        <taxon>Spiralia</taxon>
        <taxon>Lophotrochozoa</taxon>
        <taxon>Platyhelminthes</taxon>
        <taxon>Trematoda</taxon>
        <taxon>Digenea</taxon>
        <taxon>Strigeidida</taxon>
        <taxon>Schistosomatoidea</taxon>
        <taxon>Schistosomatidae</taxon>
        <taxon>Schistosoma</taxon>
    </lineage>
</organism>
<keyword evidence="2" id="KW-1185">Reference proteome</keyword>
<name>A0A5K4FDR6_SCHMA</name>
<dbReference type="InParanoid" id="A0A5K4FDR6"/>
<keyword evidence="1" id="KW-0472">Membrane</keyword>
<dbReference type="AlphaFoldDB" id="A0A5K4FDR6"/>
<accession>A0A5K4FDR6</accession>
<feature type="transmembrane region" description="Helical" evidence="1">
    <location>
        <begin position="202"/>
        <end position="219"/>
    </location>
</feature>
<sequence length="878" mass="102080">MHLCNSNSLHLDIIWIKAKVHTFLYSLYSSTSSQSILLSSSLSLPTSSSSSSFLSSTISKIFFKLFSLLRSLVRFNDILVTNYLGFYVICIKCLLRLCLIRYRTIMTNKDVRNYRYFKNNHRIQLSSRRHAHFHKHLSWYKGIKTVSDHLNSSKNMNYETTISDTVHNECINAECNSRKHFRSYSYRTISSESSSHRFEYTIQYYAIFLYILFALSNVQCINGKPTSLSINGTFAETSSSIYSSNMSSSGISPNSSLSPPSLIISSNHTTEASSVDDLMIQHLDLSTFQTSSSTHSNRKVPITNVFMRSHRSRRSLSFYMSNLDTSPLFLTPFAQNHPMKARFLSIDNNGTIKLVKSFKDTSALITISIIAEWSTPMNKDSLLKLLKPRDGSRVILRKFAKNICICMHLNGTVYTERIINQTLTDNCEWHLRVSRHGIGFEHQLTEDDITDESQQHSLLNPSNNAKIYDGRSPTLNVIDEKSYTIASGWTHQLWQPEATWQVYGFQPKGLLAVIEKQRNSSGFQRFVSMDKESFNQSDVNNTSTISPSSSSNTVKIGSQKMLVLEAPAYYFNTLHHKAKLKHCSMLKSKLVKLVQTELLMSLQTLDKYRQAFQKFTLLIYKHSMTNHKYNINKVASNTVAELLDQWLMLLDYKWRQTIRLTYKADSVSNYQVDNCSLSFKSSFEINTVGNDSDDRILVKFYETQLKTKIYYDLFEIVQDIVQWTDEQKQHWLQNPRVIKLFHYLHIKCPSSKRLRQASFILRRYLPNYSPEVIHPKNNFHFGLMGSLEPETFKKFLAHDIKSANKLIDRAVYMKFEEYYFWPILRHVNTKAIMEHSIFFENDVRNEIKQMPSNSMCYRLFMRNWKFYRENDSSRSCLK</sequence>
<evidence type="ECO:0000256" key="1">
    <source>
        <dbReference type="SAM" id="Phobius"/>
    </source>
</evidence>
<proteinExistence type="predicted"/>
<evidence type="ECO:0000313" key="2">
    <source>
        <dbReference type="Proteomes" id="UP000008854"/>
    </source>
</evidence>
<protein>
    <submittedName>
        <fullName evidence="3">Ricin B-type lectin domain-containing protein</fullName>
    </submittedName>
</protein>
<keyword evidence="1" id="KW-0812">Transmembrane</keyword>
<keyword evidence="1" id="KW-1133">Transmembrane helix</keyword>